<sequence>MVRLDPEKYTLKEYNSMDFYSVRIDNINILPSVKTLSDYFRQCGVIERVYVHSKITDGFLKRFAHITFKDKYSVVLALRLNKTLFNDQIISVKRKRTKRFFFKNQFCFSNFDLLKRKVYM</sequence>
<dbReference type="Gene3D" id="3.30.70.330">
    <property type="match status" value="1"/>
</dbReference>
<organism evidence="4 5">
    <name type="scientific">Brassicogethes aeneus</name>
    <name type="common">Rape pollen beetle</name>
    <name type="synonym">Meligethes aeneus</name>
    <dbReference type="NCBI Taxonomy" id="1431903"/>
    <lineage>
        <taxon>Eukaryota</taxon>
        <taxon>Metazoa</taxon>
        <taxon>Ecdysozoa</taxon>
        <taxon>Arthropoda</taxon>
        <taxon>Hexapoda</taxon>
        <taxon>Insecta</taxon>
        <taxon>Pterygota</taxon>
        <taxon>Neoptera</taxon>
        <taxon>Endopterygota</taxon>
        <taxon>Coleoptera</taxon>
        <taxon>Polyphaga</taxon>
        <taxon>Cucujiformia</taxon>
        <taxon>Nitidulidae</taxon>
        <taxon>Meligethinae</taxon>
        <taxon>Brassicogethes</taxon>
    </lineage>
</organism>
<dbReference type="PROSITE" id="PS50102">
    <property type="entry name" value="RRM"/>
    <property type="match status" value="1"/>
</dbReference>
<name>A0A9P0AX99_BRAAE</name>
<keyword evidence="5" id="KW-1185">Reference proteome</keyword>
<dbReference type="InterPro" id="IPR035979">
    <property type="entry name" value="RBD_domain_sf"/>
</dbReference>
<keyword evidence="1 2" id="KW-0694">RNA-binding</keyword>
<evidence type="ECO:0000256" key="1">
    <source>
        <dbReference type="ARBA" id="ARBA00022884"/>
    </source>
</evidence>
<dbReference type="AlphaFoldDB" id="A0A9P0AX99"/>
<dbReference type="GO" id="GO:0003723">
    <property type="term" value="F:RNA binding"/>
    <property type="evidence" value="ECO:0007669"/>
    <property type="project" value="UniProtKB-UniRule"/>
</dbReference>
<evidence type="ECO:0000313" key="5">
    <source>
        <dbReference type="Proteomes" id="UP001154078"/>
    </source>
</evidence>
<dbReference type="SMART" id="SM00360">
    <property type="entry name" value="RRM"/>
    <property type="match status" value="1"/>
</dbReference>
<dbReference type="Proteomes" id="UP001154078">
    <property type="component" value="Chromosome 2"/>
</dbReference>
<evidence type="ECO:0000256" key="2">
    <source>
        <dbReference type="PROSITE-ProRule" id="PRU00176"/>
    </source>
</evidence>
<proteinExistence type="predicted"/>
<dbReference type="Pfam" id="PF00076">
    <property type="entry name" value="RRM_1"/>
    <property type="match status" value="1"/>
</dbReference>
<reference evidence="4" key="1">
    <citation type="submission" date="2021-12" db="EMBL/GenBank/DDBJ databases">
        <authorList>
            <person name="King R."/>
        </authorList>
    </citation>
    <scope>NUCLEOTIDE SEQUENCE</scope>
</reference>
<protein>
    <recommendedName>
        <fullName evidence="3">RRM domain-containing protein</fullName>
    </recommendedName>
</protein>
<dbReference type="InterPro" id="IPR012677">
    <property type="entry name" value="Nucleotide-bd_a/b_plait_sf"/>
</dbReference>
<dbReference type="OrthoDB" id="4726at2759"/>
<accession>A0A9P0AX99</accession>
<dbReference type="SUPFAM" id="SSF54928">
    <property type="entry name" value="RNA-binding domain, RBD"/>
    <property type="match status" value="1"/>
</dbReference>
<evidence type="ECO:0000259" key="3">
    <source>
        <dbReference type="PROSITE" id="PS50102"/>
    </source>
</evidence>
<gene>
    <name evidence="4" type="ORF">MELIAE_LOCUS4196</name>
</gene>
<evidence type="ECO:0000313" key="4">
    <source>
        <dbReference type="EMBL" id="CAH0551630.1"/>
    </source>
</evidence>
<feature type="domain" description="RRM" evidence="3">
    <location>
        <begin position="20"/>
        <end position="97"/>
    </location>
</feature>
<dbReference type="EMBL" id="OV121133">
    <property type="protein sequence ID" value="CAH0551630.1"/>
    <property type="molecule type" value="Genomic_DNA"/>
</dbReference>
<dbReference type="InterPro" id="IPR000504">
    <property type="entry name" value="RRM_dom"/>
</dbReference>